<evidence type="ECO:0000256" key="3">
    <source>
        <dbReference type="ARBA" id="ARBA00022833"/>
    </source>
</evidence>
<dbReference type="Proteomes" id="UP001465755">
    <property type="component" value="Unassembled WGS sequence"/>
</dbReference>
<feature type="domain" description="MYND-type" evidence="5">
    <location>
        <begin position="261"/>
        <end position="297"/>
    </location>
</feature>
<dbReference type="Pfam" id="PF01753">
    <property type="entry name" value="zf-MYND"/>
    <property type="match status" value="1"/>
</dbReference>
<dbReference type="Gene3D" id="6.10.140.2220">
    <property type="match status" value="1"/>
</dbReference>
<evidence type="ECO:0000256" key="1">
    <source>
        <dbReference type="ARBA" id="ARBA00022723"/>
    </source>
</evidence>
<sequence>MPARGKQSKTAGRTWPELTERDLRKVLKEMRVHVEDMKKGDEDALRELLSRSLGKLQGLPSAARSEDLLDPFSMDGCEPDEEFRMAFCHNRTLQEIASVQAGGSLNNAYLQYRETLALLALHHHEGMCSVALMQDKEQTIAIMMLLKGLKRGPGGSPLFEVQFLCSLKSNLPKEVLAAVQKALFPEGSEGTPTQTFTVKVLEAQLIKEVLLSNAARLSPEYKQDSKQEWGIEGTPFDVSFLMPAGLPDADQTESLDARCANKKCGKPASNCCGRCKVVRYCSTECQTAHRTTHALTCNYVATGPSAHMTMKDSIAHVERQLNAPQTDDGAPSASVHAQKKFLVKVQISPDMRNPHLIYDQRRSFQVFVTQQEQPAFTELARVVRQKGVQGLKAYMWARRDSDSSLRVFLEGMPARLPPW</sequence>
<dbReference type="AlphaFoldDB" id="A0AAW1NN62"/>
<evidence type="ECO:0000313" key="7">
    <source>
        <dbReference type="Proteomes" id="UP001465755"/>
    </source>
</evidence>
<keyword evidence="3" id="KW-0862">Zinc</keyword>
<reference evidence="6 7" key="1">
    <citation type="journal article" date="2024" name="Nat. Commun.">
        <title>Phylogenomics reveals the evolutionary origins of lichenization in chlorophyte algae.</title>
        <authorList>
            <person name="Puginier C."/>
            <person name="Libourel C."/>
            <person name="Otte J."/>
            <person name="Skaloud P."/>
            <person name="Haon M."/>
            <person name="Grisel S."/>
            <person name="Petersen M."/>
            <person name="Berrin J.G."/>
            <person name="Delaux P.M."/>
            <person name="Dal Grande F."/>
            <person name="Keller J."/>
        </authorList>
    </citation>
    <scope>NUCLEOTIDE SEQUENCE [LARGE SCALE GENOMIC DNA]</scope>
    <source>
        <strain evidence="6 7">SAG 2036</strain>
    </source>
</reference>
<protein>
    <recommendedName>
        <fullName evidence="5">MYND-type domain-containing protein</fullName>
    </recommendedName>
</protein>
<dbReference type="PROSITE" id="PS50865">
    <property type="entry name" value="ZF_MYND_2"/>
    <property type="match status" value="1"/>
</dbReference>
<dbReference type="InterPro" id="IPR002893">
    <property type="entry name" value="Znf_MYND"/>
</dbReference>
<evidence type="ECO:0000259" key="5">
    <source>
        <dbReference type="PROSITE" id="PS50865"/>
    </source>
</evidence>
<organism evidence="6 7">
    <name type="scientific">Symbiochloris irregularis</name>
    <dbReference type="NCBI Taxonomy" id="706552"/>
    <lineage>
        <taxon>Eukaryota</taxon>
        <taxon>Viridiplantae</taxon>
        <taxon>Chlorophyta</taxon>
        <taxon>core chlorophytes</taxon>
        <taxon>Trebouxiophyceae</taxon>
        <taxon>Trebouxiales</taxon>
        <taxon>Trebouxiaceae</taxon>
        <taxon>Symbiochloris</taxon>
    </lineage>
</organism>
<dbReference type="EMBL" id="JALJOQ010000328">
    <property type="protein sequence ID" value="KAK9784869.1"/>
    <property type="molecule type" value="Genomic_DNA"/>
</dbReference>
<dbReference type="GO" id="GO:0008270">
    <property type="term" value="F:zinc ion binding"/>
    <property type="evidence" value="ECO:0007669"/>
    <property type="project" value="UniProtKB-KW"/>
</dbReference>
<gene>
    <name evidence="6" type="ORF">WJX73_000655</name>
</gene>
<keyword evidence="7" id="KW-1185">Reference proteome</keyword>
<evidence type="ECO:0000256" key="2">
    <source>
        <dbReference type="ARBA" id="ARBA00022771"/>
    </source>
</evidence>
<dbReference type="SUPFAM" id="SSF144232">
    <property type="entry name" value="HIT/MYND zinc finger-like"/>
    <property type="match status" value="1"/>
</dbReference>
<name>A0AAW1NN62_9CHLO</name>
<comment type="caution">
    <text evidence="6">The sequence shown here is derived from an EMBL/GenBank/DDBJ whole genome shotgun (WGS) entry which is preliminary data.</text>
</comment>
<evidence type="ECO:0000313" key="6">
    <source>
        <dbReference type="EMBL" id="KAK9784869.1"/>
    </source>
</evidence>
<evidence type="ECO:0000256" key="4">
    <source>
        <dbReference type="PROSITE-ProRule" id="PRU00134"/>
    </source>
</evidence>
<proteinExistence type="predicted"/>
<accession>A0AAW1NN62</accession>
<keyword evidence="2 4" id="KW-0863">Zinc-finger</keyword>
<keyword evidence="1" id="KW-0479">Metal-binding</keyword>